<keyword evidence="6" id="KW-0571">Peptide transport</keyword>
<keyword evidence="7" id="KW-0653">Protein transport</keyword>
<comment type="caution">
    <text evidence="13">The sequence shown here is derived from an EMBL/GenBank/DDBJ whole genome shotgun (WGS) entry which is preliminary data.</text>
</comment>
<dbReference type="EMBL" id="AUZX01005869">
    <property type="protein sequence ID" value="EQD66252.1"/>
    <property type="molecule type" value="Genomic_DNA"/>
</dbReference>
<feature type="non-terminal residue" evidence="13">
    <location>
        <position position="308"/>
    </location>
</feature>
<feature type="transmembrane region" description="Helical" evidence="11">
    <location>
        <begin position="176"/>
        <end position="194"/>
    </location>
</feature>
<keyword evidence="5 11" id="KW-0812">Transmembrane</keyword>
<dbReference type="InterPro" id="IPR050366">
    <property type="entry name" value="BP-dependent_transpt_permease"/>
</dbReference>
<comment type="subcellular location">
    <subcellularLocation>
        <location evidence="1">Cell inner membrane</location>
        <topology evidence="1">Multi-pass membrane protein</topology>
    </subcellularLocation>
</comment>
<dbReference type="PROSITE" id="PS50928">
    <property type="entry name" value="ABC_TM1"/>
    <property type="match status" value="1"/>
</dbReference>
<keyword evidence="2" id="KW-0813">Transport</keyword>
<feature type="transmembrane region" description="Helical" evidence="11">
    <location>
        <begin position="114"/>
        <end position="140"/>
    </location>
</feature>
<evidence type="ECO:0000256" key="7">
    <source>
        <dbReference type="ARBA" id="ARBA00022927"/>
    </source>
</evidence>
<evidence type="ECO:0000256" key="10">
    <source>
        <dbReference type="ARBA" id="ARBA00072251"/>
    </source>
</evidence>
<feature type="transmembrane region" description="Helical" evidence="11">
    <location>
        <begin position="49"/>
        <end position="71"/>
    </location>
</feature>
<evidence type="ECO:0000256" key="3">
    <source>
        <dbReference type="ARBA" id="ARBA00022475"/>
    </source>
</evidence>
<dbReference type="GO" id="GO:0015031">
    <property type="term" value="P:protein transport"/>
    <property type="evidence" value="ECO:0007669"/>
    <property type="project" value="UniProtKB-KW"/>
</dbReference>
<keyword evidence="8 11" id="KW-1133">Transmembrane helix</keyword>
<gene>
    <name evidence="13" type="ORF">B1A_08205</name>
</gene>
<feature type="transmembrane region" description="Helical" evidence="11">
    <location>
        <begin position="279"/>
        <end position="300"/>
    </location>
</feature>
<feature type="transmembrane region" description="Helical" evidence="11">
    <location>
        <begin position="229"/>
        <end position="259"/>
    </location>
</feature>
<dbReference type="InterPro" id="IPR025966">
    <property type="entry name" value="OppC_N"/>
</dbReference>
<dbReference type="GO" id="GO:0055085">
    <property type="term" value="P:transmembrane transport"/>
    <property type="evidence" value="ECO:0007669"/>
    <property type="project" value="InterPro"/>
</dbReference>
<keyword evidence="4" id="KW-0997">Cell inner membrane</keyword>
<evidence type="ECO:0000256" key="5">
    <source>
        <dbReference type="ARBA" id="ARBA00022692"/>
    </source>
</evidence>
<evidence type="ECO:0000256" key="2">
    <source>
        <dbReference type="ARBA" id="ARBA00022448"/>
    </source>
</evidence>
<dbReference type="InterPro" id="IPR035906">
    <property type="entry name" value="MetI-like_sf"/>
</dbReference>
<evidence type="ECO:0000256" key="1">
    <source>
        <dbReference type="ARBA" id="ARBA00004429"/>
    </source>
</evidence>
<organism evidence="13">
    <name type="scientific">mine drainage metagenome</name>
    <dbReference type="NCBI Taxonomy" id="410659"/>
    <lineage>
        <taxon>unclassified sequences</taxon>
        <taxon>metagenomes</taxon>
        <taxon>ecological metagenomes</taxon>
    </lineage>
</organism>
<evidence type="ECO:0000256" key="9">
    <source>
        <dbReference type="ARBA" id="ARBA00023136"/>
    </source>
</evidence>
<reference evidence="13" key="2">
    <citation type="journal article" date="2014" name="ISME J.">
        <title>Microbial stratification in low pH oxic and suboxic macroscopic growths along an acid mine drainage.</title>
        <authorList>
            <person name="Mendez-Garcia C."/>
            <person name="Mesa V."/>
            <person name="Sprenger R.R."/>
            <person name="Richter M."/>
            <person name="Diez M.S."/>
            <person name="Solano J."/>
            <person name="Bargiela R."/>
            <person name="Golyshina O.V."/>
            <person name="Manteca A."/>
            <person name="Ramos J.L."/>
            <person name="Gallego J.R."/>
            <person name="Llorente I."/>
            <person name="Martins Dos Santos V.A."/>
            <person name="Jensen O.N."/>
            <person name="Pelaez A.I."/>
            <person name="Sanchez J."/>
            <person name="Ferrer M."/>
        </authorList>
    </citation>
    <scope>NUCLEOTIDE SEQUENCE</scope>
</reference>
<name>T1B8P5_9ZZZZ</name>
<evidence type="ECO:0000313" key="13">
    <source>
        <dbReference type="EMBL" id="EQD66252.1"/>
    </source>
</evidence>
<evidence type="ECO:0000259" key="12">
    <source>
        <dbReference type="PROSITE" id="PS50928"/>
    </source>
</evidence>
<dbReference type="InterPro" id="IPR000515">
    <property type="entry name" value="MetI-like"/>
</dbReference>
<evidence type="ECO:0000256" key="6">
    <source>
        <dbReference type="ARBA" id="ARBA00022856"/>
    </source>
</evidence>
<keyword evidence="3" id="KW-1003">Cell membrane</keyword>
<evidence type="ECO:0000256" key="11">
    <source>
        <dbReference type="SAM" id="Phobius"/>
    </source>
</evidence>
<sequence>MSGAPRREWFNWYPGRAAAARAAALAAKDSARGRGLWQDAWARLRRNRAAMLSLIVLSLITVGCIVLPWVWPYNYATPDWDLLNQAPTLAGGHIFGTDGLGRDLFARVLWGCRISLMVGVVATLVTLLIGVTWGAIAGYAGGWLDGLMMRTVDVLYSVPFIPFVIILIVLFGRNILLMFAAIGAVSWLDIARIVRGQTLSLKQKEFIEAARAGGVGNAGIIRRHIVPNLIGIVIVYITLTIPSIILFEAFLSFLGLGVQAPMTSLGGLVSNGAGVLQSYPYQLIIPSIFLAVIVYCFNFIGDGLRDAL</sequence>
<dbReference type="Pfam" id="PF12911">
    <property type="entry name" value="OppC_N"/>
    <property type="match status" value="1"/>
</dbReference>
<feature type="transmembrane region" description="Helical" evidence="11">
    <location>
        <begin position="152"/>
        <end position="170"/>
    </location>
</feature>
<dbReference type="Gene3D" id="1.10.3720.10">
    <property type="entry name" value="MetI-like"/>
    <property type="match status" value="1"/>
</dbReference>
<feature type="domain" description="ABC transmembrane type-1" evidence="12">
    <location>
        <begin position="112"/>
        <end position="301"/>
    </location>
</feature>
<reference evidence="13" key="1">
    <citation type="submission" date="2013-08" db="EMBL/GenBank/DDBJ databases">
        <authorList>
            <person name="Mendez C."/>
            <person name="Richter M."/>
            <person name="Ferrer M."/>
            <person name="Sanchez J."/>
        </authorList>
    </citation>
    <scope>NUCLEOTIDE SEQUENCE</scope>
</reference>
<evidence type="ECO:0000256" key="8">
    <source>
        <dbReference type="ARBA" id="ARBA00022989"/>
    </source>
</evidence>
<dbReference type="CDD" id="cd06261">
    <property type="entry name" value="TM_PBP2"/>
    <property type="match status" value="1"/>
</dbReference>
<keyword evidence="9 11" id="KW-0472">Membrane</keyword>
<dbReference type="SUPFAM" id="SSF161098">
    <property type="entry name" value="MetI-like"/>
    <property type="match status" value="1"/>
</dbReference>
<dbReference type="GO" id="GO:0005886">
    <property type="term" value="C:plasma membrane"/>
    <property type="evidence" value="ECO:0007669"/>
    <property type="project" value="UniProtKB-SubCell"/>
</dbReference>
<dbReference type="PANTHER" id="PTHR43386">
    <property type="entry name" value="OLIGOPEPTIDE TRANSPORT SYSTEM PERMEASE PROTEIN APPC"/>
    <property type="match status" value="1"/>
</dbReference>
<dbReference type="GO" id="GO:0015833">
    <property type="term" value="P:peptide transport"/>
    <property type="evidence" value="ECO:0007669"/>
    <property type="project" value="UniProtKB-KW"/>
</dbReference>
<dbReference type="AlphaFoldDB" id="T1B8P5"/>
<evidence type="ECO:0000256" key="4">
    <source>
        <dbReference type="ARBA" id="ARBA00022519"/>
    </source>
</evidence>
<protein>
    <recommendedName>
        <fullName evidence="10">Oligopeptide transport system permease protein OppC</fullName>
    </recommendedName>
</protein>
<dbReference type="Pfam" id="PF00528">
    <property type="entry name" value="BPD_transp_1"/>
    <property type="match status" value="1"/>
</dbReference>
<accession>T1B8P5</accession>
<dbReference type="PANTHER" id="PTHR43386:SF2">
    <property type="entry name" value="OLIGOPEPTIDE TRANSPORT SYSTEM PERMEASE PROTEIN OPPC"/>
    <property type="match status" value="1"/>
</dbReference>
<proteinExistence type="predicted"/>